<dbReference type="Pfam" id="PF00849">
    <property type="entry name" value="PseudoU_synth_2"/>
    <property type="match status" value="1"/>
</dbReference>
<evidence type="ECO:0000259" key="3">
    <source>
        <dbReference type="Pfam" id="PF00849"/>
    </source>
</evidence>
<dbReference type="AlphaFoldDB" id="F3ZR13"/>
<evidence type="ECO:0000313" key="5">
    <source>
        <dbReference type="Proteomes" id="UP000018439"/>
    </source>
</evidence>
<dbReference type="SUPFAM" id="SSF55120">
    <property type="entry name" value="Pseudouridine synthase"/>
    <property type="match status" value="1"/>
</dbReference>
<dbReference type="Gene3D" id="3.30.2350.10">
    <property type="entry name" value="Pseudouridine synthase"/>
    <property type="match status" value="1"/>
</dbReference>
<keyword evidence="2" id="KW-0694">RNA-binding</keyword>
<dbReference type="SUPFAM" id="SSF55174">
    <property type="entry name" value="Alpha-L RNA-binding motif"/>
    <property type="match status" value="1"/>
</dbReference>
<dbReference type="GO" id="GO:0000455">
    <property type="term" value="P:enzyme-directed rRNA pseudouridine synthesis"/>
    <property type="evidence" value="ECO:0007669"/>
    <property type="project" value="TreeGrafter"/>
</dbReference>
<keyword evidence="5" id="KW-1185">Reference proteome</keyword>
<dbReference type="Proteomes" id="UP000018439">
    <property type="component" value="Chromosome"/>
</dbReference>
<sequence>MERGQRSYARARNKYTNYHVNQASTLMEFLQAKMPEASRTKLKSFLSRRIVFVDKKIVTHPDYPVERGMLVQIDHNKHSNTELRSKDINVLYEDAYLIVIEKKAGVLSIAVGKNKGKSAHAILNHYLKKTNHRGQALLVHKLEVDESGIMIFAKDEETKFNLQKNWKELIINHTFVGLVEGDVQEESGLNISWIDEETGKLNFSNNLETAPRDPVKAITRFRTIKKANGLSMLEFDPREDRNNKIRVQMAEMGHPILGDKKYGEFISPLKRFALHAFLIRFRHPVTKELMKFEISYPKEFRSLMMKSSENQE</sequence>
<dbReference type="InterPro" id="IPR050188">
    <property type="entry name" value="RluA_PseudoU_synthase"/>
</dbReference>
<dbReference type="PANTHER" id="PTHR21600">
    <property type="entry name" value="MITOCHONDRIAL RNA PSEUDOURIDINE SYNTHASE"/>
    <property type="match status" value="1"/>
</dbReference>
<dbReference type="eggNOG" id="COG0564">
    <property type="taxonomic scope" value="Bacteria"/>
</dbReference>
<accession>F3ZR13</accession>
<evidence type="ECO:0000256" key="1">
    <source>
        <dbReference type="ARBA" id="ARBA00010876"/>
    </source>
</evidence>
<dbReference type="CDD" id="cd02869">
    <property type="entry name" value="PseudoU_synth_RluA_like"/>
    <property type="match status" value="1"/>
</dbReference>
<feature type="domain" description="Pseudouridine synthase RsuA/RluA-like" evidence="3">
    <location>
        <begin position="96"/>
        <end position="250"/>
    </location>
</feature>
<gene>
    <name evidence="4" type="ORF">Bcop_1694</name>
</gene>
<organism evidence="4 5">
    <name type="scientific">Bacteroides coprosuis DSM 18011</name>
    <dbReference type="NCBI Taxonomy" id="679937"/>
    <lineage>
        <taxon>Bacteria</taxon>
        <taxon>Pseudomonadati</taxon>
        <taxon>Bacteroidota</taxon>
        <taxon>Bacteroidia</taxon>
        <taxon>Bacteroidales</taxon>
        <taxon>Bacteroidaceae</taxon>
        <taxon>Bacteroides</taxon>
    </lineage>
</organism>
<dbReference type="HOGENOM" id="CLU_016902_8_5_10"/>
<dbReference type="InterPro" id="IPR020103">
    <property type="entry name" value="PsdUridine_synth_cat_dom_sf"/>
</dbReference>
<dbReference type="PROSITE" id="PS50889">
    <property type="entry name" value="S4"/>
    <property type="match status" value="1"/>
</dbReference>
<dbReference type="OrthoDB" id="9796412at2"/>
<name>F3ZR13_9BACE</name>
<dbReference type="GO" id="GO:0009982">
    <property type="term" value="F:pseudouridine synthase activity"/>
    <property type="evidence" value="ECO:0007669"/>
    <property type="project" value="InterPro"/>
</dbReference>
<evidence type="ECO:0000256" key="2">
    <source>
        <dbReference type="PROSITE-ProRule" id="PRU00182"/>
    </source>
</evidence>
<evidence type="ECO:0000313" key="4">
    <source>
        <dbReference type="EMBL" id="EGJ71886.1"/>
    </source>
</evidence>
<proteinExistence type="inferred from homology"/>
<dbReference type="PANTHER" id="PTHR21600:SF44">
    <property type="entry name" value="RIBOSOMAL LARGE SUBUNIT PSEUDOURIDINE SYNTHASE D"/>
    <property type="match status" value="1"/>
</dbReference>
<dbReference type="GO" id="GO:0140098">
    <property type="term" value="F:catalytic activity, acting on RNA"/>
    <property type="evidence" value="ECO:0007669"/>
    <property type="project" value="UniProtKB-ARBA"/>
</dbReference>
<reference evidence="4 5" key="1">
    <citation type="journal article" date="2011" name="Stand. Genomic Sci.">
        <title>Non-contiguous finished genome sequence of Bacteroides coprosuis type strain (PC139).</title>
        <authorList>
            <person name="Land M."/>
            <person name="Held B."/>
            <person name="Gronow S."/>
            <person name="Abt B."/>
            <person name="Lucas S."/>
            <person name="Del Rio T.G."/>
            <person name="Nolan M."/>
            <person name="Tice H."/>
            <person name="Cheng J.F."/>
            <person name="Pitluck S."/>
            <person name="Liolios K."/>
            <person name="Pagani I."/>
            <person name="Ivanova N."/>
            <person name="Mavromatis K."/>
            <person name="Mikhailova N."/>
            <person name="Pati A."/>
            <person name="Tapia R."/>
            <person name="Han C."/>
            <person name="Goodwin L."/>
            <person name="Chen A."/>
            <person name="Palaniappan K."/>
            <person name="Hauser L."/>
            <person name="Brambilla E.M."/>
            <person name="Rohde M."/>
            <person name="Goker M."/>
            <person name="Detter J.C."/>
            <person name="Woyke T."/>
            <person name="Bristow J."/>
            <person name="Eisen J.A."/>
            <person name="Markowitz V."/>
            <person name="Hugenholtz P."/>
            <person name="Kyrpides N.C."/>
            <person name="Klenk H.P."/>
            <person name="Lapidus A."/>
        </authorList>
    </citation>
    <scope>NUCLEOTIDE SEQUENCE [LARGE SCALE GENOMIC DNA]</scope>
    <source>
        <strain evidence="4 5">DSM 18011</strain>
    </source>
</reference>
<protein>
    <submittedName>
        <fullName evidence="4">Pseudouridine synthase</fullName>
    </submittedName>
</protein>
<comment type="similarity">
    <text evidence="1">Belongs to the pseudouridine synthase RluA family.</text>
</comment>
<dbReference type="GO" id="GO:0003723">
    <property type="term" value="F:RNA binding"/>
    <property type="evidence" value="ECO:0007669"/>
    <property type="project" value="UniProtKB-KW"/>
</dbReference>
<dbReference type="STRING" id="679937.Bcop_1694"/>
<dbReference type="InterPro" id="IPR006145">
    <property type="entry name" value="PsdUridine_synth_RsuA/RluA"/>
</dbReference>
<dbReference type="CDD" id="cd00165">
    <property type="entry name" value="S4"/>
    <property type="match status" value="1"/>
</dbReference>
<dbReference type="EMBL" id="CM001167">
    <property type="protein sequence ID" value="EGJ71886.1"/>
    <property type="molecule type" value="Genomic_DNA"/>
</dbReference>